<organism evidence="1 2">
    <name type="scientific">Aliivibrio sifiae</name>
    <dbReference type="NCBI Taxonomy" id="566293"/>
    <lineage>
        <taxon>Bacteria</taxon>
        <taxon>Pseudomonadati</taxon>
        <taxon>Pseudomonadota</taxon>
        <taxon>Gammaproteobacteria</taxon>
        <taxon>Vibrionales</taxon>
        <taxon>Vibrionaceae</taxon>
        <taxon>Aliivibrio</taxon>
    </lineage>
</organism>
<dbReference type="EMBL" id="MSCO01000002">
    <property type="protein sequence ID" value="PQJ84577.1"/>
    <property type="molecule type" value="Genomic_DNA"/>
</dbReference>
<dbReference type="PROSITE" id="PS51257">
    <property type="entry name" value="PROKAR_LIPOPROTEIN"/>
    <property type="match status" value="1"/>
</dbReference>
<gene>
    <name evidence="1" type="ORF">BTO22_13765</name>
</gene>
<dbReference type="GO" id="GO:0016853">
    <property type="term" value="F:isomerase activity"/>
    <property type="evidence" value="ECO:0007669"/>
    <property type="project" value="UniProtKB-KW"/>
</dbReference>
<protein>
    <submittedName>
        <fullName evidence="1">9-hexadecenoic acid cis-trans isomerase</fullName>
    </submittedName>
</protein>
<sequence>MLSKRSLIIFFVVIFSGCATYASYNYDQLFGEQNVQQRMHEYNSPESLNYLADIKPLIDKRCVVCHACYDAPCQLKMSSAEGVDRGAHKSPIYQGTRLVAANPTRLFEDAQITQEWRDIGFTSILNEREQTEIANTDASVMARMLTLKQNNPLENEVQLSGYDFSIDREQQCPTIEEMADYEFQYPNWGMPYGMPELSNPEHDLLMLWLKQGAKMSNIAPLTEDEITKITRWETFFNGDSLKQQLTSRYLFEHLFLNNLYFSTDPTTLRFFKLVRSATPPGEPISLIATRRPYDNPKVERVYYRITAVRSTTVDKTHMPYLLDQSRFEKWQQWFIDSSYTVTKLPSYSTDIAANPLTTFVDLPVNSRYHYLLDEAQDTIQGFIKGPVCRGQLALNVINDHFWVFFVDPEKADNPGVEKFYKEQKNNLTLPAELDSTTVPITSWIQYSRNQARYLEAKNTYLNQVFNNGQHLTPELVWRGGQNNDNAALTIYRHFDSASVIKGLNGPTPKTAWIIDYALLERIHYLLVAGFDVYGNFGHQLMTRMYMDFLRMEGESNFLTLLPKEIRQEEWQSWYQNPPPQLSKYMQRDVQPFDQPTKIQYVTDNPKAELFSLLRKHIGTNTSKRYNVANSNLESISQHTLQKINKIKGNGLQHLPQIITIKIIANSDERSEFFTLLNTSAHKNISSLFNEEKNRDPKLDHFSILYGVVGSYPTAFLELKESQLIRFVSELSRISTEEDYVKLLDNFAIRRSSDKFWAYSDELILWYKKHYPIEAGLLDYNRFENR</sequence>
<dbReference type="Proteomes" id="UP000239263">
    <property type="component" value="Unassembled WGS sequence"/>
</dbReference>
<dbReference type="AlphaFoldDB" id="A0A2S7X2W8"/>
<keyword evidence="1" id="KW-0413">Isomerase</keyword>
<dbReference type="Pfam" id="PF06934">
    <property type="entry name" value="CTI"/>
    <property type="match status" value="1"/>
</dbReference>
<evidence type="ECO:0000313" key="2">
    <source>
        <dbReference type="Proteomes" id="UP000239263"/>
    </source>
</evidence>
<name>A0A2S7X2W8_9GAMM</name>
<dbReference type="RefSeq" id="WP_105056000.1">
    <property type="nucleotide sequence ID" value="NZ_CAWNRT010000002.1"/>
</dbReference>
<comment type="caution">
    <text evidence="1">The sequence shown here is derived from an EMBL/GenBank/DDBJ whole genome shotgun (WGS) entry which is preliminary data.</text>
</comment>
<dbReference type="InterPro" id="IPR010706">
    <property type="entry name" value="Fatty_acid_cis-trans_isomerase"/>
</dbReference>
<accession>A0A2S7X2W8</accession>
<proteinExistence type="predicted"/>
<reference evidence="1 2" key="1">
    <citation type="submission" date="2016-12" db="EMBL/GenBank/DDBJ databases">
        <title>Diversity of luminous bacteria.</title>
        <authorList>
            <person name="Yoshizawa S."/>
            <person name="Kogure K."/>
        </authorList>
    </citation>
    <scope>NUCLEOTIDE SEQUENCE [LARGE SCALE GENOMIC DNA]</scope>
    <source>
        <strain evidence="1 2">ATCC 33715</strain>
    </source>
</reference>
<dbReference type="OrthoDB" id="9809746at2"/>
<evidence type="ECO:0000313" key="1">
    <source>
        <dbReference type="EMBL" id="PQJ84577.1"/>
    </source>
</evidence>